<dbReference type="EMBL" id="JAUEDM010000006">
    <property type="protein sequence ID" value="KAK3315331.1"/>
    <property type="molecule type" value="Genomic_DNA"/>
</dbReference>
<reference evidence="1" key="2">
    <citation type="submission" date="2023-06" db="EMBL/GenBank/DDBJ databases">
        <authorList>
            <consortium name="Lawrence Berkeley National Laboratory"/>
            <person name="Haridas S."/>
            <person name="Hensen N."/>
            <person name="Bonometti L."/>
            <person name="Westerberg I."/>
            <person name="Brannstrom I.O."/>
            <person name="Guillou S."/>
            <person name="Cros-Aarteil S."/>
            <person name="Calhoun S."/>
            <person name="Kuo A."/>
            <person name="Mondo S."/>
            <person name="Pangilinan J."/>
            <person name="Riley R."/>
            <person name="Labutti K."/>
            <person name="Andreopoulos B."/>
            <person name="Lipzen A."/>
            <person name="Chen C."/>
            <person name="Yanf M."/>
            <person name="Daum C."/>
            <person name="Ng V."/>
            <person name="Clum A."/>
            <person name="Steindorff A."/>
            <person name="Ohm R."/>
            <person name="Martin F."/>
            <person name="Silar P."/>
            <person name="Natvig D."/>
            <person name="Lalanne C."/>
            <person name="Gautier V."/>
            <person name="Ament-Velasquez S.L."/>
            <person name="Kruys A."/>
            <person name="Hutchinson M.I."/>
            <person name="Powell A.J."/>
            <person name="Barry K."/>
            <person name="Miller A.N."/>
            <person name="Grigoriev I.V."/>
            <person name="Debuchy R."/>
            <person name="Gladieux P."/>
            <person name="Thoren M.H."/>
            <person name="Johannesson H."/>
        </authorList>
    </citation>
    <scope>NUCLEOTIDE SEQUENCE</scope>
    <source>
        <strain evidence="1">CBS 118394</strain>
    </source>
</reference>
<gene>
    <name evidence="1" type="ORF">B0H66DRAFT_341872</name>
</gene>
<reference evidence="1" key="1">
    <citation type="journal article" date="2023" name="Mol. Phylogenet. Evol.">
        <title>Genome-scale phylogeny and comparative genomics of the fungal order Sordariales.</title>
        <authorList>
            <person name="Hensen N."/>
            <person name="Bonometti L."/>
            <person name="Westerberg I."/>
            <person name="Brannstrom I.O."/>
            <person name="Guillou S."/>
            <person name="Cros-Aarteil S."/>
            <person name="Calhoun S."/>
            <person name="Haridas S."/>
            <person name="Kuo A."/>
            <person name="Mondo S."/>
            <person name="Pangilinan J."/>
            <person name="Riley R."/>
            <person name="LaButti K."/>
            <person name="Andreopoulos B."/>
            <person name="Lipzen A."/>
            <person name="Chen C."/>
            <person name="Yan M."/>
            <person name="Daum C."/>
            <person name="Ng V."/>
            <person name="Clum A."/>
            <person name="Steindorff A."/>
            <person name="Ohm R.A."/>
            <person name="Martin F."/>
            <person name="Silar P."/>
            <person name="Natvig D.O."/>
            <person name="Lalanne C."/>
            <person name="Gautier V."/>
            <person name="Ament-Velasquez S.L."/>
            <person name="Kruys A."/>
            <person name="Hutchinson M.I."/>
            <person name="Powell A.J."/>
            <person name="Barry K."/>
            <person name="Miller A.N."/>
            <person name="Grigoriev I.V."/>
            <person name="Debuchy R."/>
            <person name="Gladieux P."/>
            <person name="Hiltunen Thoren M."/>
            <person name="Johannesson H."/>
        </authorList>
    </citation>
    <scope>NUCLEOTIDE SEQUENCE</scope>
    <source>
        <strain evidence="1">CBS 118394</strain>
    </source>
</reference>
<protein>
    <submittedName>
        <fullName evidence="1">Uncharacterized protein</fullName>
    </submittedName>
</protein>
<accession>A0AAE0M131</accession>
<keyword evidence="2" id="KW-1185">Reference proteome</keyword>
<sequence length="212" mass="23337">MVCSPFPSRQCRLEGVGRGVEWWLAKLLFASYLAGSGCHRNNSRYLAICTTVSFFPERVKFWSIVRKLVCPSPAHGANNQLRLLGALRGGGKGRYQKKITRKEAQFPSRLPGVLQVQSQFAACSCCVQMHKMGTARRRADIKPDVYDVAVQAVLNRSTLMNIVSAHLMPPLSLPVLGFFLIGLASRTSSAAVSVCVSIVQSNLFPSPRFPVR</sequence>
<name>A0AAE0M131_9PEZI</name>
<proteinExistence type="predicted"/>
<dbReference type="AlphaFoldDB" id="A0AAE0M131"/>
<dbReference type="Proteomes" id="UP001283341">
    <property type="component" value="Unassembled WGS sequence"/>
</dbReference>
<comment type="caution">
    <text evidence="1">The sequence shown here is derived from an EMBL/GenBank/DDBJ whole genome shotgun (WGS) entry which is preliminary data.</text>
</comment>
<organism evidence="1 2">
    <name type="scientific">Apodospora peruviana</name>
    <dbReference type="NCBI Taxonomy" id="516989"/>
    <lineage>
        <taxon>Eukaryota</taxon>
        <taxon>Fungi</taxon>
        <taxon>Dikarya</taxon>
        <taxon>Ascomycota</taxon>
        <taxon>Pezizomycotina</taxon>
        <taxon>Sordariomycetes</taxon>
        <taxon>Sordariomycetidae</taxon>
        <taxon>Sordariales</taxon>
        <taxon>Lasiosphaeriaceae</taxon>
        <taxon>Apodospora</taxon>
    </lineage>
</organism>
<evidence type="ECO:0000313" key="1">
    <source>
        <dbReference type="EMBL" id="KAK3315331.1"/>
    </source>
</evidence>
<evidence type="ECO:0000313" key="2">
    <source>
        <dbReference type="Proteomes" id="UP001283341"/>
    </source>
</evidence>